<evidence type="ECO:0000256" key="6">
    <source>
        <dbReference type="ARBA" id="ARBA00023242"/>
    </source>
</evidence>
<evidence type="ECO:0000256" key="8">
    <source>
        <dbReference type="ARBA" id="ARBA00032239"/>
    </source>
</evidence>
<dbReference type="OrthoDB" id="10249065at2759"/>
<comment type="similarity">
    <text evidence="2">Belongs to the WD repeat DCAF13/WDSOF1 family.</text>
</comment>
<keyword evidence="5" id="KW-0677">Repeat</keyword>
<protein>
    <recommendedName>
        <fullName evidence="3">DDB1- and CUL4-associated factor 13</fullName>
    </recommendedName>
    <alternativeName>
        <fullName evidence="8">WD repeat and SOF domain-containing protein 1</fullName>
    </alternativeName>
</protein>
<feature type="compositionally biased region" description="Basic and acidic residues" evidence="10">
    <location>
        <begin position="482"/>
        <end position="504"/>
    </location>
</feature>
<proteinExistence type="inferred from homology"/>
<feature type="region of interest" description="Disordered" evidence="10">
    <location>
        <begin position="482"/>
        <end position="518"/>
    </location>
</feature>
<dbReference type="PROSITE" id="PS00678">
    <property type="entry name" value="WD_REPEATS_1"/>
    <property type="match status" value="1"/>
</dbReference>
<dbReference type="InterPro" id="IPR051733">
    <property type="entry name" value="WD_repeat_DCAF13/WDSOF1"/>
</dbReference>
<dbReference type="InterPro" id="IPR007287">
    <property type="entry name" value="Sof1"/>
</dbReference>
<organism evidence="12 13">
    <name type="scientific">Rhodotorula mucilaginosa</name>
    <name type="common">Yeast</name>
    <name type="synonym">Rhodotorula rubra</name>
    <dbReference type="NCBI Taxonomy" id="5537"/>
    <lineage>
        <taxon>Eukaryota</taxon>
        <taxon>Fungi</taxon>
        <taxon>Dikarya</taxon>
        <taxon>Basidiomycota</taxon>
        <taxon>Pucciniomycotina</taxon>
        <taxon>Microbotryomycetes</taxon>
        <taxon>Sporidiobolales</taxon>
        <taxon>Sporidiobolaceae</taxon>
        <taxon>Rhodotorula</taxon>
    </lineage>
</organism>
<evidence type="ECO:0000256" key="5">
    <source>
        <dbReference type="ARBA" id="ARBA00022737"/>
    </source>
</evidence>
<dbReference type="InterPro" id="IPR015943">
    <property type="entry name" value="WD40/YVTN_repeat-like_dom_sf"/>
</dbReference>
<feature type="repeat" description="WD" evidence="9">
    <location>
        <begin position="390"/>
        <end position="431"/>
    </location>
</feature>
<dbReference type="InterPro" id="IPR036322">
    <property type="entry name" value="WD40_repeat_dom_sf"/>
</dbReference>
<dbReference type="Proteomes" id="UP000777482">
    <property type="component" value="Unassembled WGS sequence"/>
</dbReference>
<dbReference type="GO" id="GO:0000462">
    <property type="term" value="P:maturation of SSU-rRNA from tricistronic rRNA transcript (SSU-rRNA, 5.8S rRNA, LSU-rRNA)"/>
    <property type="evidence" value="ECO:0007669"/>
    <property type="project" value="TreeGrafter"/>
</dbReference>
<dbReference type="PRINTS" id="PR00320">
    <property type="entry name" value="GPROTEINBRPT"/>
</dbReference>
<comment type="subcellular location">
    <subcellularLocation>
        <location evidence="1">Nucleus</location>
        <location evidence="1">Nucleolus</location>
    </subcellularLocation>
</comment>
<feature type="repeat" description="WD" evidence="9">
    <location>
        <begin position="347"/>
        <end position="379"/>
    </location>
</feature>
<evidence type="ECO:0000256" key="10">
    <source>
        <dbReference type="SAM" id="MobiDB-lite"/>
    </source>
</evidence>
<dbReference type="PROSITE" id="PS50294">
    <property type="entry name" value="WD_REPEATS_REGION"/>
    <property type="match status" value="2"/>
</dbReference>
<dbReference type="GO" id="GO:0032040">
    <property type="term" value="C:small-subunit processome"/>
    <property type="evidence" value="ECO:0007669"/>
    <property type="project" value="TreeGrafter"/>
</dbReference>
<dbReference type="Pfam" id="PF00400">
    <property type="entry name" value="WD40"/>
    <property type="match status" value="5"/>
</dbReference>
<keyword evidence="6" id="KW-0539">Nucleus</keyword>
<evidence type="ECO:0000313" key="13">
    <source>
        <dbReference type="Proteomes" id="UP000777482"/>
    </source>
</evidence>
<dbReference type="InterPro" id="IPR020472">
    <property type="entry name" value="WD40_PAC1"/>
</dbReference>
<dbReference type="PANTHER" id="PTHR22851">
    <property type="entry name" value="U3 SMALL NUCLEOLAR RNA U3 SNORNA ASSOCIATED PROTEIN"/>
    <property type="match status" value="1"/>
</dbReference>
<dbReference type="InterPro" id="IPR001680">
    <property type="entry name" value="WD40_rpt"/>
</dbReference>
<dbReference type="EMBL" id="PUHQ01000035">
    <property type="protein sequence ID" value="KAG0661405.1"/>
    <property type="molecule type" value="Genomic_DNA"/>
</dbReference>
<dbReference type="InterPro" id="IPR019775">
    <property type="entry name" value="WD40_repeat_CS"/>
</dbReference>
<evidence type="ECO:0000256" key="4">
    <source>
        <dbReference type="ARBA" id="ARBA00022574"/>
    </source>
</evidence>
<dbReference type="AlphaFoldDB" id="A0A9P6W3H6"/>
<sequence>MVKIKTLHRSLEEHLPTSSSATAPVARNLDPTLHPFARSREYTRAVTAAKLERMFAKPFVASLEGHTDGVYALAKDEAGALGRVASASGDGQVSVWDLGAKRAVWSVQDAHRGMIKGVAFSHPMVGEEGRVEKPVGANGRSRKRKRTEIGFKGKGRAGLEDELDEDEYEAGADFQLDDAEARGSSRVLTCGVDKTVKLWDVRGASGKSARPLQTFAGKAAFNSISHHRYDPIFATGSSNIEIWDETKTAPLSTLKFHSTSTSSSGEHIVCVAFNKSETSVLASSGSDRTVCLYDLRSGKALGRVAMQMRVNQLVFNPLQPPVLLCASEDHNLYTFDMRNLSTTTQIYKGHVGAVMSCDWSPTGREFVSGSYDRTLRLWKQGQGGSRDTYHTKRMQRVFATAYTLDSRFVLSGSDDANLRIWKAHASEKLGVVDKREQVRKEYRDGLREKWGTVGDVAKVERTRYLPKPIHKASELKREMLEARRTKEEHRIRHAPRGVDKELLKPKPARKAPIAKVEQ</sequence>
<dbReference type="SMART" id="SM00320">
    <property type="entry name" value="WD40"/>
    <property type="match status" value="7"/>
</dbReference>
<keyword evidence="13" id="KW-1185">Reference proteome</keyword>
<feature type="repeat" description="WD" evidence="9">
    <location>
        <begin position="63"/>
        <end position="106"/>
    </location>
</feature>
<evidence type="ECO:0000259" key="11">
    <source>
        <dbReference type="Pfam" id="PF04158"/>
    </source>
</evidence>
<reference evidence="12 13" key="1">
    <citation type="submission" date="2020-11" db="EMBL/GenBank/DDBJ databases">
        <title>Kefir isolates.</title>
        <authorList>
            <person name="Marcisauskas S."/>
            <person name="Kim Y."/>
            <person name="Blasche S."/>
        </authorList>
    </citation>
    <scope>NUCLEOTIDE SEQUENCE [LARGE SCALE GENOMIC DNA]</scope>
    <source>
        <strain evidence="12 13">KR</strain>
    </source>
</reference>
<dbReference type="PROSITE" id="PS50082">
    <property type="entry name" value="WD_REPEATS_2"/>
    <property type="match status" value="3"/>
</dbReference>
<keyword evidence="7" id="KW-0687">Ribonucleoprotein</keyword>
<evidence type="ECO:0000313" key="12">
    <source>
        <dbReference type="EMBL" id="KAG0661405.1"/>
    </source>
</evidence>
<dbReference type="Pfam" id="PF04158">
    <property type="entry name" value="Sof1"/>
    <property type="match status" value="1"/>
</dbReference>
<evidence type="ECO:0000256" key="9">
    <source>
        <dbReference type="PROSITE-ProRule" id="PRU00221"/>
    </source>
</evidence>
<keyword evidence="4 9" id="KW-0853">WD repeat</keyword>
<dbReference type="SUPFAM" id="SSF50978">
    <property type="entry name" value="WD40 repeat-like"/>
    <property type="match status" value="1"/>
</dbReference>
<evidence type="ECO:0000256" key="2">
    <source>
        <dbReference type="ARBA" id="ARBA00005649"/>
    </source>
</evidence>
<evidence type="ECO:0000256" key="1">
    <source>
        <dbReference type="ARBA" id="ARBA00004604"/>
    </source>
</evidence>
<feature type="domain" description="Sof1-like protein" evidence="11">
    <location>
        <begin position="423"/>
        <end position="498"/>
    </location>
</feature>
<feature type="region of interest" description="Disordered" evidence="10">
    <location>
        <begin position="1"/>
        <end position="27"/>
    </location>
</feature>
<evidence type="ECO:0000256" key="3">
    <source>
        <dbReference type="ARBA" id="ARBA00021762"/>
    </source>
</evidence>
<evidence type="ECO:0000256" key="7">
    <source>
        <dbReference type="ARBA" id="ARBA00023274"/>
    </source>
</evidence>
<accession>A0A9P6W3H6</accession>
<dbReference type="Gene3D" id="2.130.10.10">
    <property type="entry name" value="YVTN repeat-like/Quinoprotein amine dehydrogenase"/>
    <property type="match status" value="2"/>
</dbReference>
<dbReference type="PANTHER" id="PTHR22851:SF0">
    <property type="entry name" value="DDB1- AND CUL4-ASSOCIATED FACTOR 13"/>
    <property type="match status" value="1"/>
</dbReference>
<comment type="caution">
    <text evidence="12">The sequence shown here is derived from an EMBL/GenBank/DDBJ whole genome shotgun (WGS) entry which is preliminary data.</text>
</comment>
<gene>
    <name evidence="12" type="primary">SOF1</name>
    <name evidence="12" type="ORF">C6P46_004002</name>
</gene>
<name>A0A9P6W3H6_RHOMI</name>